<evidence type="ECO:0000256" key="3">
    <source>
        <dbReference type="ARBA" id="ARBA00022833"/>
    </source>
</evidence>
<dbReference type="InterPro" id="IPR013083">
    <property type="entry name" value="Znf_RING/FYVE/PHD"/>
</dbReference>
<proteinExistence type="predicted"/>
<evidence type="ECO:0000256" key="1">
    <source>
        <dbReference type="ARBA" id="ARBA00022723"/>
    </source>
</evidence>
<dbReference type="InterPro" id="IPR001841">
    <property type="entry name" value="Znf_RING"/>
</dbReference>
<reference evidence="6 7" key="1">
    <citation type="submission" date="2024-06" db="EMBL/GenBank/DDBJ databases">
        <title>A chromosome level genome sequence of Diviner's sage (Salvia divinorum).</title>
        <authorList>
            <person name="Ford S.A."/>
            <person name="Ro D.-K."/>
            <person name="Ness R.W."/>
            <person name="Phillips M.A."/>
        </authorList>
    </citation>
    <scope>NUCLEOTIDE SEQUENCE [LARGE SCALE GENOMIC DNA]</scope>
    <source>
        <strain evidence="6">SAF-2024a</strain>
        <tissue evidence="6">Leaf</tissue>
    </source>
</reference>
<organism evidence="6 7">
    <name type="scientific">Salvia divinorum</name>
    <name type="common">Maria pastora</name>
    <name type="synonym">Diviner's sage</name>
    <dbReference type="NCBI Taxonomy" id="28513"/>
    <lineage>
        <taxon>Eukaryota</taxon>
        <taxon>Viridiplantae</taxon>
        <taxon>Streptophyta</taxon>
        <taxon>Embryophyta</taxon>
        <taxon>Tracheophyta</taxon>
        <taxon>Spermatophyta</taxon>
        <taxon>Magnoliopsida</taxon>
        <taxon>eudicotyledons</taxon>
        <taxon>Gunneridae</taxon>
        <taxon>Pentapetalae</taxon>
        <taxon>asterids</taxon>
        <taxon>lamiids</taxon>
        <taxon>Lamiales</taxon>
        <taxon>Lamiaceae</taxon>
        <taxon>Nepetoideae</taxon>
        <taxon>Mentheae</taxon>
        <taxon>Salviinae</taxon>
        <taxon>Salvia</taxon>
        <taxon>Salvia subgen. Calosphace</taxon>
    </lineage>
</organism>
<dbReference type="SMART" id="SM00184">
    <property type="entry name" value="RING"/>
    <property type="match status" value="1"/>
</dbReference>
<dbReference type="AlphaFoldDB" id="A0ABD1HR59"/>
<evidence type="ECO:0000256" key="2">
    <source>
        <dbReference type="ARBA" id="ARBA00022771"/>
    </source>
</evidence>
<dbReference type="EMBL" id="JBEAFC010000004">
    <property type="protein sequence ID" value="KAL1557709.1"/>
    <property type="molecule type" value="Genomic_DNA"/>
</dbReference>
<dbReference type="PANTHER" id="PTHR45969:SF81">
    <property type="entry name" value="OS08G0157400 PROTEIN"/>
    <property type="match status" value="1"/>
</dbReference>
<evidence type="ECO:0000313" key="7">
    <source>
        <dbReference type="Proteomes" id="UP001567538"/>
    </source>
</evidence>
<dbReference type="PROSITE" id="PS50089">
    <property type="entry name" value="ZF_RING_2"/>
    <property type="match status" value="1"/>
</dbReference>
<name>A0ABD1HR59_SALDI</name>
<keyword evidence="7" id="KW-1185">Reference proteome</keyword>
<dbReference type="Pfam" id="PF13639">
    <property type="entry name" value="zf-RING_2"/>
    <property type="match status" value="1"/>
</dbReference>
<dbReference type="Proteomes" id="UP001567538">
    <property type="component" value="Unassembled WGS sequence"/>
</dbReference>
<keyword evidence="2 4" id="KW-0863">Zinc-finger</keyword>
<evidence type="ECO:0000256" key="4">
    <source>
        <dbReference type="PROSITE-ProRule" id="PRU00175"/>
    </source>
</evidence>
<keyword evidence="1" id="KW-0479">Metal-binding</keyword>
<sequence>MGFCCYSPLIKPFNCLIFFSNLMWPCHTDTRTRTNFEDDDLEFRHELVLLPDYLTTKSVDKDRLPVVEHATFRSWDEDEDDIDCAVCLSRIEAWHNVRELGNCGHAFHVECLDSWIDRGGETCPVCRARLVSWEVVGHGKDPWRSERMVYLFGEDCFMEELQ</sequence>
<accession>A0ABD1HR59</accession>
<comment type="caution">
    <text evidence="6">The sequence shown here is derived from an EMBL/GenBank/DDBJ whole genome shotgun (WGS) entry which is preliminary data.</text>
</comment>
<dbReference type="Gene3D" id="3.30.40.10">
    <property type="entry name" value="Zinc/RING finger domain, C3HC4 (zinc finger)"/>
    <property type="match status" value="1"/>
</dbReference>
<feature type="domain" description="RING-type" evidence="5">
    <location>
        <begin position="84"/>
        <end position="127"/>
    </location>
</feature>
<evidence type="ECO:0000259" key="5">
    <source>
        <dbReference type="PROSITE" id="PS50089"/>
    </source>
</evidence>
<dbReference type="PANTHER" id="PTHR45969">
    <property type="entry name" value="RING ZINC FINGER PROTEIN-RELATED"/>
    <property type="match status" value="1"/>
</dbReference>
<gene>
    <name evidence="6" type="ORF">AAHA92_08259</name>
</gene>
<dbReference type="GO" id="GO:0008270">
    <property type="term" value="F:zinc ion binding"/>
    <property type="evidence" value="ECO:0007669"/>
    <property type="project" value="UniProtKB-KW"/>
</dbReference>
<dbReference type="SUPFAM" id="SSF57850">
    <property type="entry name" value="RING/U-box"/>
    <property type="match status" value="1"/>
</dbReference>
<keyword evidence="3" id="KW-0862">Zinc</keyword>
<protein>
    <submittedName>
        <fullName evidence="6">E3 ubiquitin-protein ligase RHA2B-like</fullName>
    </submittedName>
</protein>
<evidence type="ECO:0000313" key="6">
    <source>
        <dbReference type="EMBL" id="KAL1557709.1"/>
    </source>
</evidence>